<keyword evidence="1" id="KW-0175">Coiled coil</keyword>
<dbReference type="PANTHER" id="PTHR40619:SF3">
    <property type="entry name" value="FUNGAL STAND N-TERMINAL GOODBYE DOMAIN-CONTAINING PROTEIN"/>
    <property type="match status" value="1"/>
</dbReference>
<sequence>MSSLELSTLLGERSALKQTADNIAEKFAKSPDRPFASIHPALQPQQTHSPVSAGVDPANGGALVPVSSAAVIAVTPTGNTVVAKGRDAIKDNGANQSALAINTNSGEALFKNAMREYEASVKKKYRTGINPDDKHSMDQLWAVIDEAIDHYETEATKGFWGKIRLSFRKLGENGKAIEGWLGLLPSESEYMSVVCGGLKLLIKAAARMRDVADKVLDGLHQIPAVLNGTQRVLNIFRDDKELRGYSETLYCALLAALGHMLEYLKRKSLRKLLPAVLKQETYESGLVQKIGAVEKARDNFNQHAQTCHMEAMKKLAEVNCENSNMIQGQLQNISNILVQCEAEKKRVNAALEDAIKLANMSYNQLLKEFREIREPLKELMKLLKSNPAVEDLAERMRQYMPRSPPDAQTNRRLDAPEAPPGYGIVRRASMLQARSKIGESQILPYSSATTIAVTSADRPHTAAAKRNRQKLLSRLDYDPDITGADVVSNYILGSDLSREDEERSLFVIKSQLLADWVEAEDSVALLVNGNAKRADRKSALSFVCARLVYALDQIRSPPAGSSKVDAPGLVPIHFFCGRHDTGDESWESPAGIVNSLLAQLLTQCKDVSLARAAKLGDFDSGDIKEVFARFKAVLNELPAGTTVFCVIDAISFYIDKNKTEGDAKWLVVKLLRLARRSPPTNAVFKLLLTAPTWLRMPDLDLEKGEILSVRTPLPNTGGFSAMKWDLGVGRRLEELNESDD</sequence>
<evidence type="ECO:0000259" key="2">
    <source>
        <dbReference type="Pfam" id="PF24809"/>
    </source>
</evidence>
<dbReference type="Pfam" id="PF24809">
    <property type="entry name" value="DUF7708"/>
    <property type="match status" value="1"/>
</dbReference>
<dbReference type="InterPro" id="IPR056125">
    <property type="entry name" value="DUF7708"/>
</dbReference>
<proteinExistence type="predicted"/>
<organism evidence="3 4">
    <name type="scientific">Fonsecaea multimorphosa CBS 102226</name>
    <dbReference type="NCBI Taxonomy" id="1442371"/>
    <lineage>
        <taxon>Eukaryota</taxon>
        <taxon>Fungi</taxon>
        <taxon>Dikarya</taxon>
        <taxon>Ascomycota</taxon>
        <taxon>Pezizomycotina</taxon>
        <taxon>Eurotiomycetes</taxon>
        <taxon>Chaetothyriomycetidae</taxon>
        <taxon>Chaetothyriales</taxon>
        <taxon>Herpotrichiellaceae</taxon>
        <taxon>Fonsecaea</taxon>
    </lineage>
</organism>
<feature type="domain" description="DUF7708" evidence="2">
    <location>
        <begin position="185"/>
        <end position="308"/>
    </location>
</feature>
<accession>A0A0D2IFN1</accession>
<evidence type="ECO:0000313" key="4">
    <source>
        <dbReference type="Proteomes" id="UP000053411"/>
    </source>
</evidence>
<dbReference type="OrthoDB" id="4158196at2759"/>
<evidence type="ECO:0000313" key="3">
    <source>
        <dbReference type="EMBL" id="KIX95891.1"/>
    </source>
</evidence>
<dbReference type="AlphaFoldDB" id="A0A0D2IFN1"/>
<dbReference type="EMBL" id="KN848080">
    <property type="protein sequence ID" value="KIX95891.1"/>
    <property type="molecule type" value="Genomic_DNA"/>
</dbReference>
<dbReference type="VEuPathDB" id="FungiDB:Z520_08599"/>
<keyword evidence="4" id="KW-1185">Reference proteome</keyword>
<dbReference type="GeneID" id="27714345"/>
<reference evidence="3 4" key="1">
    <citation type="submission" date="2015-01" db="EMBL/GenBank/DDBJ databases">
        <title>The Genome Sequence of Fonsecaea multimorphosa CBS 102226.</title>
        <authorList>
            <consortium name="The Broad Institute Genomics Platform"/>
            <person name="Cuomo C."/>
            <person name="de Hoog S."/>
            <person name="Gorbushina A."/>
            <person name="Stielow B."/>
            <person name="Teixiera M."/>
            <person name="Abouelleil A."/>
            <person name="Chapman S.B."/>
            <person name="Priest M."/>
            <person name="Young S.K."/>
            <person name="Wortman J."/>
            <person name="Nusbaum C."/>
            <person name="Birren B."/>
        </authorList>
    </citation>
    <scope>NUCLEOTIDE SEQUENCE [LARGE SCALE GENOMIC DNA]</scope>
    <source>
        <strain evidence="3 4">CBS 102226</strain>
    </source>
</reference>
<dbReference type="STRING" id="1442371.A0A0D2IFN1"/>
<dbReference type="Proteomes" id="UP000053411">
    <property type="component" value="Unassembled WGS sequence"/>
</dbReference>
<name>A0A0D2IFN1_9EURO</name>
<feature type="coiled-coil region" evidence="1">
    <location>
        <begin position="337"/>
        <end position="368"/>
    </location>
</feature>
<dbReference type="RefSeq" id="XP_016630014.1">
    <property type="nucleotide sequence ID" value="XM_016779095.1"/>
</dbReference>
<dbReference type="PANTHER" id="PTHR40619">
    <property type="entry name" value="FUNGAL STAND N-TERMINAL GOODBYE DOMAIN-CONTAINING PROTEIN"/>
    <property type="match status" value="1"/>
</dbReference>
<evidence type="ECO:0000256" key="1">
    <source>
        <dbReference type="SAM" id="Coils"/>
    </source>
</evidence>
<gene>
    <name evidence="3" type="ORF">Z520_08599</name>
</gene>
<protein>
    <recommendedName>
        <fullName evidence="2">DUF7708 domain-containing protein</fullName>
    </recommendedName>
</protein>